<reference evidence="10" key="1">
    <citation type="submission" date="2020-07" db="EMBL/GenBank/DDBJ databases">
        <authorList>
            <person name="Partida-Martinez L."/>
            <person name="Huntemann M."/>
            <person name="Clum A."/>
            <person name="Wang J."/>
            <person name="Palaniappan K."/>
            <person name="Ritter S."/>
            <person name="Chen I.-M."/>
            <person name="Stamatis D."/>
            <person name="Reddy T."/>
            <person name="O'Malley R."/>
            <person name="Daum C."/>
            <person name="Shapiro N."/>
            <person name="Ivanova N."/>
            <person name="Kyrpides N."/>
            <person name="Woyke T."/>
        </authorList>
    </citation>
    <scope>NUCLEOTIDE SEQUENCE [LARGE SCALE GENOMIC DNA]</scope>
    <source>
        <strain evidence="10">AT2.8</strain>
    </source>
</reference>
<feature type="binding site" description="covalent" evidence="6">
    <location>
        <position position="57"/>
    </location>
    <ligand>
        <name>heme c</name>
        <dbReference type="ChEBI" id="CHEBI:61717"/>
    </ligand>
</feature>
<dbReference type="InterPro" id="IPR009056">
    <property type="entry name" value="Cyt_c-like_dom"/>
</dbReference>
<accession>A0A852T7L1</accession>
<dbReference type="GO" id="GO:0020037">
    <property type="term" value="F:heme binding"/>
    <property type="evidence" value="ECO:0007669"/>
    <property type="project" value="InterPro"/>
</dbReference>
<protein>
    <submittedName>
        <fullName evidence="9">Cytochrome c551</fullName>
    </submittedName>
</protein>
<evidence type="ECO:0000256" key="6">
    <source>
        <dbReference type="PIRSR" id="PIRSR000025-1"/>
    </source>
</evidence>
<evidence type="ECO:0000256" key="4">
    <source>
        <dbReference type="ARBA" id="ARBA00022982"/>
    </source>
</evidence>
<dbReference type="InterPro" id="IPR012218">
    <property type="entry name" value="Cyt_c_BACSU-c550-type"/>
</dbReference>
<proteinExistence type="predicted"/>
<organism evidence="9 10">
    <name type="scientific">Neobacillus niacini</name>
    <dbReference type="NCBI Taxonomy" id="86668"/>
    <lineage>
        <taxon>Bacteria</taxon>
        <taxon>Bacillati</taxon>
        <taxon>Bacillota</taxon>
        <taxon>Bacilli</taxon>
        <taxon>Bacillales</taxon>
        <taxon>Bacillaceae</taxon>
        <taxon>Neobacillus</taxon>
    </lineage>
</organism>
<evidence type="ECO:0000259" key="8">
    <source>
        <dbReference type="PROSITE" id="PS51007"/>
    </source>
</evidence>
<gene>
    <name evidence="9" type="ORF">F4694_000935</name>
</gene>
<dbReference type="EMBL" id="JACCBX010000002">
    <property type="protein sequence ID" value="NYE04191.1"/>
    <property type="molecule type" value="Genomic_DNA"/>
</dbReference>
<dbReference type="Pfam" id="PF13442">
    <property type="entry name" value="Cytochrome_CBB3"/>
    <property type="match status" value="1"/>
</dbReference>
<keyword evidence="4" id="KW-0249">Electron transport</keyword>
<evidence type="ECO:0000256" key="2">
    <source>
        <dbReference type="ARBA" id="ARBA00022617"/>
    </source>
</evidence>
<dbReference type="PIRSF" id="PIRSF000025">
    <property type="entry name" value="Cytc_Bsub_c550"/>
    <property type="match status" value="1"/>
</dbReference>
<keyword evidence="5 7" id="KW-0408">Iron</keyword>
<dbReference type="Gene3D" id="1.10.760.10">
    <property type="entry name" value="Cytochrome c-like domain"/>
    <property type="match status" value="1"/>
</dbReference>
<evidence type="ECO:0000256" key="1">
    <source>
        <dbReference type="ARBA" id="ARBA00022448"/>
    </source>
</evidence>
<evidence type="ECO:0000256" key="7">
    <source>
        <dbReference type="PIRSR" id="PIRSR000025-2"/>
    </source>
</evidence>
<dbReference type="AlphaFoldDB" id="A0A852T7L1"/>
<dbReference type="GO" id="GO:0009055">
    <property type="term" value="F:electron transfer activity"/>
    <property type="evidence" value="ECO:0007669"/>
    <property type="project" value="InterPro"/>
</dbReference>
<evidence type="ECO:0000256" key="3">
    <source>
        <dbReference type="ARBA" id="ARBA00022723"/>
    </source>
</evidence>
<dbReference type="SUPFAM" id="SSF46626">
    <property type="entry name" value="Cytochrome c"/>
    <property type="match status" value="1"/>
</dbReference>
<dbReference type="GO" id="GO:0016020">
    <property type="term" value="C:membrane"/>
    <property type="evidence" value="ECO:0007669"/>
    <property type="project" value="InterPro"/>
</dbReference>
<feature type="binding site" description="covalent" evidence="6">
    <location>
        <position position="60"/>
    </location>
    <ligand>
        <name>heme c</name>
        <dbReference type="ChEBI" id="CHEBI:61717"/>
    </ligand>
</feature>
<feature type="binding site" description="axial binding residue" evidence="7">
    <location>
        <position position="96"/>
    </location>
    <ligand>
        <name>heme c</name>
        <dbReference type="ChEBI" id="CHEBI:61717"/>
    </ligand>
    <ligandPart>
        <name>Fe</name>
        <dbReference type="ChEBI" id="CHEBI:18248"/>
    </ligandPart>
</feature>
<dbReference type="PANTHER" id="PTHR37823:SF4">
    <property type="entry name" value="MENAQUINOL-CYTOCHROME C REDUCTASE CYTOCHROME B_C SUBUNIT"/>
    <property type="match status" value="1"/>
</dbReference>
<dbReference type="PROSITE" id="PS51007">
    <property type="entry name" value="CYTC"/>
    <property type="match status" value="1"/>
</dbReference>
<comment type="PTM">
    <text evidence="6">Binds 1 heme c group covalently per subunit.</text>
</comment>
<dbReference type="PANTHER" id="PTHR37823">
    <property type="entry name" value="CYTOCHROME C-553-LIKE"/>
    <property type="match status" value="1"/>
</dbReference>
<dbReference type="InterPro" id="IPR036909">
    <property type="entry name" value="Cyt_c-like_dom_sf"/>
</dbReference>
<evidence type="ECO:0000313" key="9">
    <source>
        <dbReference type="EMBL" id="NYE04191.1"/>
    </source>
</evidence>
<keyword evidence="2 6" id="KW-0349">Heme</keyword>
<dbReference type="GO" id="GO:0005506">
    <property type="term" value="F:iron ion binding"/>
    <property type="evidence" value="ECO:0007669"/>
    <property type="project" value="InterPro"/>
</dbReference>
<name>A0A852T7L1_9BACI</name>
<sequence length="117" mass="12215">MKKIWATTGINIILAGFLVFLLFNYEGTPHAGKAVEKTADGKTDTSAKAEEIASTSCITCHGDNLQGGAGPALNKIGTKYAQGDIENIIKNGKGAMPAGVITPEEAKIVAAWLAQKK</sequence>
<dbReference type="InterPro" id="IPR051811">
    <property type="entry name" value="Cytochrome_c550/c551-like"/>
</dbReference>
<keyword evidence="1" id="KW-0813">Transport</keyword>
<keyword evidence="3 7" id="KW-0479">Metal-binding</keyword>
<dbReference type="Proteomes" id="UP000548423">
    <property type="component" value="Unassembled WGS sequence"/>
</dbReference>
<comment type="caution">
    <text evidence="9">The sequence shown here is derived from an EMBL/GenBank/DDBJ whole genome shotgun (WGS) entry which is preliminary data.</text>
</comment>
<evidence type="ECO:0000313" key="10">
    <source>
        <dbReference type="Proteomes" id="UP000548423"/>
    </source>
</evidence>
<evidence type="ECO:0000256" key="5">
    <source>
        <dbReference type="ARBA" id="ARBA00023004"/>
    </source>
</evidence>
<feature type="binding site" description="axial binding residue" evidence="7">
    <location>
        <position position="61"/>
    </location>
    <ligand>
        <name>heme c</name>
        <dbReference type="ChEBI" id="CHEBI:61717"/>
    </ligand>
    <ligandPart>
        <name>Fe</name>
        <dbReference type="ChEBI" id="CHEBI:18248"/>
    </ligandPart>
</feature>
<feature type="domain" description="Cytochrome c" evidence="8">
    <location>
        <begin position="36"/>
        <end position="117"/>
    </location>
</feature>
<reference evidence="10" key="2">
    <citation type="submission" date="2020-08" db="EMBL/GenBank/DDBJ databases">
        <title>The Agave Microbiome: Exploring the role of microbial communities in plant adaptations to desert environments.</title>
        <authorList>
            <person name="Partida-Martinez L.P."/>
        </authorList>
    </citation>
    <scope>NUCLEOTIDE SEQUENCE [LARGE SCALE GENOMIC DNA]</scope>
    <source>
        <strain evidence="10">AT2.8</strain>
    </source>
</reference>